<reference evidence="9" key="1">
    <citation type="submission" date="2021-06" db="EMBL/GenBank/DDBJ databases">
        <authorList>
            <person name="Criscuolo A."/>
        </authorList>
    </citation>
    <scope>NUCLEOTIDE SEQUENCE</scope>
    <source>
        <strain evidence="9">CIP111600</strain>
    </source>
</reference>
<organism evidence="9 10">
    <name type="scientific">Paenibacillus solanacearum</name>
    <dbReference type="NCBI Taxonomy" id="2048548"/>
    <lineage>
        <taxon>Bacteria</taxon>
        <taxon>Bacillati</taxon>
        <taxon>Bacillota</taxon>
        <taxon>Bacilli</taxon>
        <taxon>Bacillales</taxon>
        <taxon>Paenibacillaceae</taxon>
        <taxon>Paenibacillus</taxon>
    </lineage>
</organism>
<keyword evidence="6 7" id="KW-0472">Membrane</keyword>
<dbReference type="PANTHER" id="PTHR43744">
    <property type="entry name" value="ABC TRANSPORTER PERMEASE PROTEIN MG189-RELATED-RELATED"/>
    <property type="match status" value="1"/>
</dbReference>
<keyword evidence="3" id="KW-1003">Cell membrane</keyword>
<evidence type="ECO:0000256" key="2">
    <source>
        <dbReference type="ARBA" id="ARBA00022448"/>
    </source>
</evidence>
<evidence type="ECO:0000313" key="10">
    <source>
        <dbReference type="Proteomes" id="UP000693672"/>
    </source>
</evidence>
<dbReference type="PANTHER" id="PTHR43744:SF9">
    <property type="entry name" value="POLYGALACTURONAN_RHAMNOGALACTURONAN TRANSPORT SYSTEM PERMEASE PROTEIN YTCP"/>
    <property type="match status" value="1"/>
</dbReference>
<evidence type="ECO:0000313" key="9">
    <source>
        <dbReference type="EMBL" id="CAG7600884.1"/>
    </source>
</evidence>
<dbReference type="EMBL" id="CAJVAS010000001">
    <property type="protein sequence ID" value="CAG7600884.1"/>
    <property type="molecule type" value="Genomic_DNA"/>
</dbReference>
<keyword evidence="2" id="KW-0813">Transport</keyword>
<keyword evidence="10" id="KW-1185">Reference proteome</keyword>
<dbReference type="GO" id="GO:0005886">
    <property type="term" value="C:plasma membrane"/>
    <property type="evidence" value="ECO:0007669"/>
    <property type="project" value="UniProtKB-SubCell"/>
</dbReference>
<feature type="domain" description="ABC transmembrane type-1" evidence="8">
    <location>
        <begin position="76"/>
        <end position="263"/>
    </location>
</feature>
<evidence type="ECO:0000256" key="6">
    <source>
        <dbReference type="ARBA" id="ARBA00023136"/>
    </source>
</evidence>
<gene>
    <name evidence="9" type="ORF">PAESOLCIP111_00435</name>
</gene>
<keyword evidence="5 7" id="KW-1133">Transmembrane helix</keyword>
<evidence type="ECO:0000256" key="3">
    <source>
        <dbReference type="ARBA" id="ARBA00022475"/>
    </source>
</evidence>
<sequence length="296" mass="33219">MITRRSFGEVVFDSFNHLLLLFLGLVCLYPMVHVLFASFSDPAKFAMHSGILWKPQGFSLIAYEIVIKNPNILIGYMNTIIYVTVGTFFNVLLTAMGAYVLSRKSLMLKKPLMMMVVFTMYFGGGLIPNFLLVKNIGLYDSRLALIIPGLIATWNMIVMKTAFSMVPEGLEESAKIDGANDFTILFRIILPVTKATVAVMVLFYAVGHWNAWFNAMIYLRDRGLYPLQLLLREILIANSASGNSLESAAVMEDDKALVYVIIKYCTIMVATVPILFIYPFCQKYFMKGVMLGSIKG</sequence>
<evidence type="ECO:0000256" key="4">
    <source>
        <dbReference type="ARBA" id="ARBA00022692"/>
    </source>
</evidence>
<feature type="transmembrane region" description="Helical" evidence="7">
    <location>
        <begin position="112"/>
        <end position="131"/>
    </location>
</feature>
<dbReference type="PROSITE" id="PS50928">
    <property type="entry name" value="ABC_TM1"/>
    <property type="match status" value="1"/>
</dbReference>
<evidence type="ECO:0000256" key="1">
    <source>
        <dbReference type="ARBA" id="ARBA00004651"/>
    </source>
</evidence>
<comment type="caution">
    <text evidence="9">The sequence shown here is derived from an EMBL/GenBank/DDBJ whole genome shotgun (WGS) entry which is preliminary data.</text>
</comment>
<evidence type="ECO:0000259" key="8">
    <source>
        <dbReference type="PROSITE" id="PS50928"/>
    </source>
</evidence>
<dbReference type="CDD" id="cd06261">
    <property type="entry name" value="TM_PBP2"/>
    <property type="match status" value="1"/>
</dbReference>
<keyword evidence="4 7" id="KW-0812">Transmembrane</keyword>
<comment type="subcellular location">
    <subcellularLocation>
        <location evidence="1">Cell membrane</location>
        <topology evidence="1">Multi-pass membrane protein</topology>
    </subcellularLocation>
</comment>
<dbReference type="AlphaFoldDB" id="A0A916JTF8"/>
<dbReference type="RefSeq" id="WP_218090242.1">
    <property type="nucleotide sequence ID" value="NZ_CAJVAS010000001.1"/>
</dbReference>
<dbReference type="Proteomes" id="UP000693672">
    <property type="component" value="Unassembled WGS sequence"/>
</dbReference>
<feature type="transmembrane region" description="Helical" evidence="7">
    <location>
        <begin position="256"/>
        <end position="281"/>
    </location>
</feature>
<protein>
    <recommendedName>
        <fullName evidence="8">ABC transmembrane type-1 domain-containing protein</fullName>
    </recommendedName>
</protein>
<evidence type="ECO:0000256" key="7">
    <source>
        <dbReference type="SAM" id="Phobius"/>
    </source>
</evidence>
<dbReference type="InterPro" id="IPR000515">
    <property type="entry name" value="MetI-like"/>
</dbReference>
<proteinExistence type="predicted"/>
<name>A0A916JTF8_9BACL</name>
<evidence type="ECO:0000256" key="5">
    <source>
        <dbReference type="ARBA" id="ARBA00022989"/>
    </source>
</evidence>
<feature type="transmembrane region" description="Helical" evidence="7">
    <location>
        <begin position="80"/>
        <end position="100"/>
    </location>
</feature>
<dbReference type="GO" id="GO:0055085">
    <property type="term" value="P:transmembrane transport"/>
    <property type="evidence" value="ECO:0007669"/>
    <property type="project" value="InterPro"/>
</dbReference>
<accession>A0A916JTF8</accession>
<feature type="transmembrane region" description="Helical" evidence="7">
    <location>
        <begin position="20"/>
        <end position="39"/>
    </location>
</feature>
<feature type="transmembrane region" description="Helical" evidence="7">
    <location>
        <begin position="184"/>
        <end position="206"/>
    </location>
</feature>